<accession>A0A1P9X3E5</accession>
<keyword evidence="6" id="KW-1185">Reference proteome</keyword>
<evidence type="ECO:0000313" key="5">
    <source>
        <dbReference type="EMBL" id="AQG82139.1"/>
    </source>
</evidence>
<dbReference type="KEGG" id="smon:AWR27_24290"/>
<dbReference type="Gene3D" id="3.40.50.1820">
    <property type="entry name" value="alpha/beta hydrolase"/>
    <property type="match status" value="1"/>
</dbReference>
<dbReference type="InterPro" id="IPR029058">
    <property type="entry name" value="AB_hydrolase_fold"/>
</dbReference>
<dbReference type="RefSeq" id="WP_077133616.1">
    <property type="nucleotide sequence ID" value="NZ_CP014263.1"/>
</dbReference>
<name>A0A1P9X3E5_9BACT</name>
<evidence type="ECO:0000313" key="6">
    <source>
        <dbReference type="Proteomes" id="UP000187941"/>
    </source>
</evidence>
<dbReference type="Gene3D" id="2.120.10.30">
    <property type="entry name" value="TolB, C-terminal domain"/>
    <property type="match status" value="2"/>
</dbReference>
<sequence length="743" mass="81284">MHKLFILFLLAPQLLWAQTKQKITVTDLTRIKQVGSIAIAPDGKRAVYALTTIEPGVATSGVATSGSDQKNEYDYRTHIYLTGLKPGDSRALTRGSESARGAVWSPDGTRLAFVRNVKGKSQLFVMPLDGGEAWQLTNGSYSVSEPLWSPDGKQLAFTASVPMTALLTDSLLNPGRSGPVWSLEKPGFANNNFLKPDTSVKPNPDGSLAEIRAYLAKDVEDKKAKVINRLNFQGEATTEPDMSFAHLYIVDATEGATPRPLTRGFTSVQATAWHPNGQGLLATADRDTTQHPDREQAKAIVFIPANGSGQRVVVLGDAGKRYGSPTPAPDGRTLAFLVGPSEGVNVPQLALAALNGASASAVQVLDFDRGANNLTWATMPATTKGRKPASANYTLYFTAPSNGGVPLYRLDPATRKPEQLTDVESGITTFDVSGNRIVFAKTQVENPSELYTSLTEDKTISGVKLTTHNAWVEQKQLSYPEKRTYKNSLGQTIDYWIMKPTVMASGKKHPLLLNMHGGPTAMWGPGEASMWHEFQYMCAQGYGIVYANPRGSGGYGLAFQRANINDWGTGPAEDVLAAATDAAKEAWVDTARQVITGGSYAGYLTAWIVAHDNRFKAAFAQRGVYDLTTFLGEGNAWRLIPNYFAYPWTPEARVLDANSPYTFVQNIRTPLLIKHGENDLRTGVIQSEMLYKSLKILNRPVEYVRMPGATHELSRSGNVRQRIDRMLRIYEFFERYVGPTMTN</sequence>
<feature type="domain" description="Peptidase S9 prolyl oligopeptidase catalytic" evidence="4">
    <location>
        <begin position="532"/>
        <end position="738"/>
    </location>
</feature>
<dbReference type="SUPFAM" id="SSF82171">
    <property type="entry name" value="DPP6 N-terminal domain-like"/>
    <property type="match status" value="1"/>
</dbReference>
<dbReference type="PANTHER" id="PTHR42776">
    <property type="entry name" value="SERINE PEPTIDASE S9 FAMILY MEMBER"/>
    <property type="match status" value="1"/>
</dbReference>
<evidence type="ECO:0000256" key="2">
    <source>
        <dbReference type="ARBA" id="ARBA00022825"/>
    </source>
</evidence>
<dbReference type="InterPro" id="IPR001375">
    <property type="entry name" value="Peptidase_S9_cat"/>
</dbReference>
<dbReference type="Proteomes" id="UP000187941">
    <property type="component" value="Chromosome"/>
</dbReference>
<evidence type="ECO:0000256" key="1">
    <source>
        <dbReference type="ARBA" id="ARBA00022801"/>
    </source>
</evidence>
<dbReference type="STRING" id="1178516.AWR27_24290"/>
<keyword evidence="2" id="KW-0645">Protease</keyword>
<keyword evidence="1" id="KW-0378">Hydrolase</keyword>
<dbReference type="AlphaFoldDB" id="A0A1P9X3E5"/>
<dbReference type="InterPro" id="IPR011042">
    <property type="entry name" value="6-blade_b-propeller_TolB-like"/>
</dbReference>
<feature type="signal peptide" evidence="3">
    <location>
        <begin position="1"/>
        <end position="17"/>
    </location>
</feature>
<dbReference type="EMBL" id="CP014263">
    <property type="protein sequence ID" value="AQG82139.1"/>
    <property type="molecule type" value="Genomic_DNA"/>
</dbReference>
<protein>
    <submittedName>
        <fullName evidence="5">Peptidase S9</fullName>
    </submittedName>
</protein>
<reference evidence="5 6" key="1">
    <citation type="submission" date="2016-01" db="EMBL/GenBank/DDBJ databases">
        <authorList>
            <person name="Oliw E.H."/>
        </authorList>
    </citation>
    <scope>NUCLEOTIDE SEQUENCE [LARGE SCALE GENOMIC DNA]</scope>
    <source>
        <strain evidence="5 6">DY10</strain>
    </source>
</reference>
<proteinExistence type="predicted"/>
<dbReference type="OrthoDB" id="9812921at2"/>
<feature type="chain" id="PRO_5012139770" evidence="3">
    <location>
        <begin position="18"/>
        <end position="743"/>
    </location>
</feature>
<evidence type="ECO:0000259" key="4">
    <source>
        <dbReference type="Pfam" id="PF00326"/>
    </source>
</evidence>
<dbReference type="PANTHER" id="PTHR42776:SF27">
    <property type="entry name" value="DIPEPTIDYL PEPTIDASE FAMILY MEMBER 6"/>
    <property type="match status" value="1"/>
</dbReference>
<keyword evidence="2" id="KW-0720">Serine protease</keyword>
<dbReference type="Pfam" id="PF00326">
    <property type="entry name" value="Peptidase_S9"/>
    <property type="match status" value="1"/>
</dbReference>
<keyword evidence="3" id="KW-0732">Signal</keyword>
<organism evidence="5 6">
    <name type="scientific">Spirosoma montaniterrae</name>
    <dbReference type="NCBI Taxonomy" id="1178516"/>
    <lineage>
        <taxon>Bacteria</taxon>
        <taxon>Pseudomonadati</taxon>
        <taxon>Bacteroidota</taxon>
        <taxon>Cytophagia</taxon>
        <taxon>Cytophagales</taxon>
        <taxon>Cytophagaceae</taxon>
        <taxon>Spirosoma</taxon>
    </lineage>
</organism>
<gene>
    <name evidence="5" type="ORF">AWR27_24290</name>
</gene>
<dbReference type="SUPFAM" id="SSF53474">
    <property type="entry name" value="alpha/beta-Hydrolases"/>
    <property type="match status" value="1"/>
</dbReference>
<dbReference type="GO" id="GO:0004252">
    <property type="term" value="F:serine-type endopeptidase activity"/>
    <property type="evidence" value="ECO:0007669"/>
    <property type="project" value="TreeGrafter"/>
</dbReference>
<evidence type="ECO:0000256" key="3">
    <source>
        <dbReference type="SAM" id="SignalP"/>
    </source>
</evidence>
<dbReference type="Pfam" id="PF07676">
    <property type="entry name" value="PD40"/>
    <property type="match status" value="2"/>
</dbReference>
<dbReference type="GO" id="GO:0006508">
    <property type="term" value="P:proteolysis"/>
    <property type="evidence" value="ECO:0007669"/>
    <property type="project" value="InterPro"/>
</dbReference>
<dbReference type="InterPro" id="IPR011659">
    <property type="entry name" value="WD40"/>
</dbReference>